<gene>
    <name evidence="2" type="ORF">CPY51_20245</name>
</gene>
<accession>A0A2W4EL45</accession>
<dbReference type="EMBL" id="PCDP01000039">
    <property type="protein sequence ID" value="PZM11560.1"/>
    <property type="molecule type" value="Genomic_DNA"/>
</dbReference>
<reference evidence="2 3" key="1">
    <citation type="journal article" date="2018" name="Sci. Rep.">
        <title>Rhizobium tumorigenes sp. nov., a novel plant tumorigenic bacterium isolated from cane gall tumors on thornless blackberry.</title>
        <authorList>
            <person name="Kuzmanovi N."/>
            <person name="Smalla K."/>
            <person name="Gronow S."/>
            <person name="PuBawska J."/>
        </authorList>
    </citation>
    <scope>NUCLEOTIDE SEQUENCE [LARGE SCALE GENOMIC DNA]</scope>
    <source>
        <strain evidence="2 3">CCBAU 85046</strain>
    </source>
</reference>
<feature type="signal peptide" evidence="1">
    <location>
        <begin position="1"/>
        <end position="22"/>
    </location>
</feature>
<evidence type="ECO:0000313" key="2">
    <source>
        <dbReference type="EMBL" id="PZM11560.1"/>
    </source>
</evidence>
<comment type="caution">
    <text evidence="2">The sequence shown here is derived from an EMBL/GenBank/DDBJ whole genome shotgun (WGS) entry which is preliminary data.</text>
</comment>
<evidence type="ECO:0000256" key="1">
    <source>
        <dbReference type="SAM" id="SignalP"/>
    </source>
</evidence>
<sequence>MYKALLVSGAMALASLSTNAIAANGAVTGAVGGAATGAIIGGPVGAAVGGVAGAVTGAVLDPPPREVVTYVRQQPAPATTAVIEDPIEVGRPIPGEVEIVPIPDNPHYAYAIVNNQRVIVEPQSHKVIEVIR</sequence>
<dbReference type="InterPro" id="IPR009642">
    <property type="entry name" value="DUF1236"/>
</dbReference>
<evidence type="ECO:0008006" key="4">
    <source>
        <dbReference type="Google" id="ProtNLM"/>
    </source>
</evidence>
<dbReference type="Proteomes" id="UP000248925">
    <property type="component" value="Unassembled WGS sequence"/>
</dbReference>
<dbReference type="Pfam" id="PF06823">
    <property type="entry name" value="DUF1236"/>
    <property type="match status" value="1"/>
</dbReference>
<proteinExistence type="predicted"/>
<dbReference type="OrthoDB" id="8020822at2"/>
<keyword evidence="1" id="KW-0732">Signal</keyword>
<keyword evidence="3" id="KW-1185">Reference proteome</keyword>
<name>A0A2W4EL45_9HYPH</name>
<feature type="chain" id="PRO_5016131193" description="DUF1236 domain-containing protein" evidence="1">
    <location>
        <begin position="23"/>
        <end position="132"/>
    </location>
</feature>
<organism evidence="2 3">
    <name type="scientific">Rhizobium tubonense</name>
    <dbReference type="NCBI Taxonomy" id="484088"/>
    <lineage>
        <taxon>Bacteria</taxon>
        <taxon>Pseudomonadati</taxon>
        <taxon>Pseudomonadota</taxon>
        <taxon>Alphaproteobacteria</taxon>
        <taxon>Hyphomicrobiales</taxon>
        <taxon>Rhizobiaceae</taxon>
        <taxon>Rhizobium/Agrobacterium group</taxon>
        <taxon>Rhizobium</taxon>
    </lineage>
</organism>
<dbReference type="AlphaFoldDB" id="A0A2W4EL45"/>
<protein>
    <recommendedName>
        <fullName evidence="4">DUF1236 domain-containing protein</fullName>
    </recommendedName>
</protein>
<dbReference type="RefSeq" id="WP_111162045.1">
    <property type="nucleotide sequence ID" value="NZ_PCDP01000039.1"/>
</dbReference>
<evidence type="ECO:0000313" key="3">
    <source>
        <dbReference type="Proteomes" id="UP000248925"/>
    </source>
</evidence>